<evidence type="ECO:0000256" key="5">
    <source>
        <dbReference type="ARBA" id="ARBA00022490"/>
    </source>
</evidence>
<dbReference type="FunFam" id="3.30.230.70:FF:000005">
    <property type="entry name" value="Exosome complex component RRP45"/>
    <property type="match status" value="1"/>
</dbReference>
<dbReference type="InterPro" id="IPR033100">
    <property type="entry name" value="Rrp45"/>
</dbReference>
<dbReference type="SUPFAM" id="SSF55666">
    <property type="entry name" value="Ribonuclease PH domain 2-like"/>
    <property type="match status" value="1"/>
</dbReference>
<dbReference type="VEuPathDB" id="VectorBase:MDOMA2_004631"/>
<evidence type="ECO:0000256" key="8">
    <source>
        <dbReference type="ARBA" id="ARBA00022884"/>
    </source>
</evidence>
<feature type="region of interest" description="Disordered" evidence="11">
    <location>
        <begin position="321"/>
        <end position="407"/>
    </location>
</feature>
<dbReference type="InterPro" id="IPR050590">
    <property type="entry name" value="Exosome_comp_Rrp42_subfam"/>
</dbReference>
<comment type="similarity">
    <text evidence="3">Belongs to the RNase PH family.</text>
</comment>
<dbReference type="GO" id="GO:0000467">
    <property type="term" value="P:exonucleolytic trimming to generate mature 3'-end of 5.8S rRNA from tricistronic rRNA transcript (SSU-rRNA, 5.8S rRNA, LSU-rRNA)"/>
    <property type="evidence" value="ECO:0007669"/>
    <property type="project" value="TreeGrafter"/>
</dbReference>
<dbReference type="Pfam" id="PF01138">
    <property type="entry name" value="RNase_PH"/>
    <property type="match status" value="1"/>
</dbReference>
<dbReference type="PANTHER" id="PTHR11097">
    <property type="entry name" value="EXOSOME COMPLEX EXONUCLEASE RIBOSOMAL RNA PROCESSING PROTEIN"/>
    <property type="match status" value="1"/>
</dbReference>
<proteinExistence type="inferred from homology"/>
<dbReference type="Pfam" id="PF03725">
    <property type="entry name" value="RNase_PH_C"/>
    <property type="match status" value="1"/>
</dbReference>
<dbReference type="GO" id="GO:0034475">
    <property type="term" value="P:U4 snRNA 3'-end processing"/>
    <property type="evidence" value="ECO:0007669"/>
    <property type="project" value="TreeGrafter"/>
</dbReference>
<feature type="domain" description="Exoribonuclease phosphorolytic" evidence="13">
    <location>
        <begin position="189"/>
        <end position="255"/>
    </location>
</feature>
<evidence type="ECO:0000256" key="1">
    <source>
        <dbReference type="ARBA" id="ARBA00004496"/>
    </source>
</evidence>
<dbReference type="GO" id="GO:0034476">
    <property type="term" value="P:U5 snRNA 3'-end processing"/>
    <property type="evidence" value="ECO:0007669"/>
    <property type="project" value="TreeGrafter"/>
</dbReference>
<dbReference type="RefSeq" id="XP_005186893.2">
    <property type="nucleotide sequence ID" value="XM_005186836.4"/>
</dbReference>
<keyword evidence="9" id="KW-0539">Nucleus</keyword>
<dbReference type="eggNOG" id="KOG1614">
    <property type="taxonomic scope" value="Eukaryota"/>
</dbReference>
<evidence type="ECO:0000259" key="12">
    <source>
        <dbReference type="Pfam" id="PF01138"/>
    </source>
</evidence>
<organism evidence="14">
    <name type="scientific">Musca domestica</name>
    <name type="common">House fly</name>
    <dbReference type="NCBI Taxonomy" id="7370"/>
    <lineage>
        <taxon>Eukaryota</taxon>
        <taxon>Metazoa</taxon>
        <taxon>Ecdysozoa</taxon>
        <taxon>Arthropoda</taxon>
        <taxon>Hexapoda</taxon>
        <taxon>Insecta</taxon>
        <taxon>Pterygota</taxon>
        <taxon>Neoptera</taxon>
        <taxon>Endopterygota</taxon>
        <taxon>Diptera</taxon>
        <taxon>Brachycera</taxon>
        <taxon>Muscomorpha</taxon>
        <taxon>Muscoidea</taxon>
        <taxon>Muscidae</taxon>
        <taxon>Musca</taxon>
    </lineage>
</organism>
<dbReference type="Gene3D" id="3.30.230.70">
    <property type="entry name" value="GHMP Kinase, N-terminal domain"/>
    <property type="match status" value="1"/>
</dbReference>
<dbReference type="GO" id="GO:0071028">
    <property type="term" value="P:nuclear mRNA surveillance"/>
    <property type="evidence" value="ECO:0007669"/>
    <property type="project" value="TreeGrafter"/>
</dbReference>
<dbReference type="GO" id="GO:0071038">
    <property type="term" value="P:TRAMP-dependent tRNA surveillance pathway"/>
    <property type="evidence" value="ECO:0007669"/>
    <property type="project" value="TreeGrafter"/>
</dbReference>
<dbReference type="VEuPathDB" id="VectorBase:MDOA000101"/>
<dbReference type="STRING" id="7370.A0A1I8M0T5"/>
<evidence type="ECO:0000256" key="9">
    <source>
        <dbReference type="ARBA" id="ARBA00023242"/>
    </source>
</evidence>
<evidence type="ECO:0000256" key="2">
    <source>
        <dbReference type="ARBA" id="ARBA00004604"/>
    </source>
</evidence>
<dbReference type="SUPFAM" id="SSF54211">
    <property type="entry name" value="Ribosomal protein S5 domain 2-like"/>
    <property type="match status" value="1"/>
</dbReference>
<dbReference type="AlphaFoldDB" id="A0A1I8M0T5"/>
<dbReference type="KEGG" id="mde:101894278"/>
<feature type="domain" description="Exoribonuclease phosphorolytic" evidence="12">
    <location>
        <begin position="31"/>
        <end position="163"/>
    </location>
</feature>
<evidence type="ECO:0000256" key="11">
    <source>
        <dbReference type="SAM" id="MobiDB-lite"/>
    </source>
</evidence>
<evidence type="ECO:0000256" key="10">
    <source>
        <dbReference type="ARBA" id="ARBA00032660"/>
    </source>
</evidence>
<keyword evidence="5" id="KW-0963">Cytoplasm</keyword>
<name>A0A1I8M0T5_MUSDO</name>
<gene>
    <name evidence="14" type="primary">101894278</name>
</gene>
<dbReference type="GO" id="GO:0000176">
    <property type="term" value="C:nuclear exosome (RNase complex)"/>
    <property type="evidence" value="ECO:0007669"/>
    <property type="project" value="TreeGrafter"/>
</dbReference>
<dbReference type="GO" id="GO:0034473">
    <property type="term" value="P:U1 snRNA 3'-end processing"/>
    <property type="evidence" value="ECO:0007669"/>
    <property type="project" value="TreeGrafter"/>
</dbReference>
<evidence type="ECO:0000256" key="3">
    <source>
        <dbReference type="ARBA" id="ARBA00006678"/>
    </source>
</evidence>
<feature type="compositionally biased region" description="Acidic residues" evidence="11">
    <location>
        <begin position="357"/>
        <end position="373"/>
    </location>
</feature>
<dbReference type="InterPro" id="IPR001247">
    <property type="entry name" value="ExoRNase_PH_dom1"/>
</dbReference>
<evidence type="ECO:0000313" key="14">
    <source>
        <dbReference type="EnsemblMetazoa" id="MDOA000101-PA"/>
    </source>
</evidence>
<evidence type="ECO:0000256" key="7">
    <source>
        <dbReference type="ARBA" id="ARBA00022835"/>
    </source>
</evidence>
<dbReference type="InterPro" id="IPR036345">
    <property type="entry name" value="ExoRNase_PH_dom2_sf"/>
</dbReference>
<evidence type="ECO:0000256" key="4">
    <source>
        <dbReference type="ARBA" id="ARBA00019572"/>
    </source>
</evidence>
<dbReference type="EnsemblMetazoa" id="MDOA000101-RA">
    <property type="protein sequence ID" value="MDOA000101-PA"/>
    <property type="gene ID" value="MDOA000101"/>
</dbReference>
<sequence>MKETPLSTCEKNFIIQAIKQNQRLDGRKNDEFRNIKINYGAEWGSVLVALGETKVLAQVSSELGEPKATRPNEGIFHINVELGPMAAPHFEAGRNCELTVQLNRTLERTFKDSKCLDLESLCITAEERVWILRVDLNVLNHEGNLIDCCSIATLCALMHFRRPEVSIVEDDVIIHTAAEKEPQPMVMHHYPVCVSYCTFDDGSIAVADPTVMEERTSESQMIFGINSFRELCCLNLGGSSLTSSALLLQCSKRAAKHAKYVVELVKKTLENDLSAREDRSNVGFTECLKQNSITSLAEDRLVLKLRHFTFEDGDKKSMIEEEKFNEKDIENEEKEVATNIDPKNDLQTTTTDKWSVEEQDDSNMESEEVESSQEDCTKNNKGVRPKNDQRGNLKSQSDSEEDEKITI</sequence>
<dbReference type="GO" id="GO:0000177">
    <property type="term" value="C:cytoplasmic exosome (RNase complex)"/>
    <property type="evidence" value="ECO:0007669"/>
    <property type="project" value="TreeGrafter"/>
</dbReference>
<evidence type="ECO:0000256" key="6">
    <source>
        <dbReference type="ARBA" id="ARBA00022552"/>
    </source>
</evidence>
<dbReference type="GO" id="GO:0035925">
    <property type="term" value="F:mRNA 3'-UTR AU-rich region binding"/>
    <property type="evidence" value="ECO:0007669"/>
    <property type="project" value="TreeGrafter"/>
</dbReference>
<keyword evidence="8" id="KW-0694">RNA-binding</keyword>
<dbReference type="OrthoDB" id="10264038at2759"/>
<dbReference type="InterPro" id="IPR020568">
    <property type="entry name" value="Ribosomal_Su5_D2-typ_SF"/>
</dbReference>
<dbReference type="GO" id="GO:0005730">
    <property type="term" value="C:nucleolus"/>
    <property type="evidence" value="ECO:0007669"/>
    <property type="project" value="UniProtKB-SubCell"/>
</dbReference>
<dbReference type="InterPro" id="IPR015847">
    <property type="entry name" value="ExoRNase_PH_dom2"/>
</dbReference>
<reference evidence="14" key="1">
    <citation type="submission" date="2020-05" db="UniProtKB">
        <authorList>
            <consortium name="EnsemblMetazoa"/>
        </authorList>
    </citation>
    <scope>IDENTIFICATION</scope>
    <source>
        <strain evidence="14">Aabys</strain>
    </source>
</reference>
<dbReference type="GO" id="GO:0016075">
    <property type="term" value="P:rRNA catabolic process"/>
    <property type="evidence" value="ECO:0007669"/>
    <property type="project" value="TreeGrafter"/>
</dbReference>
<accession>A0A1I8M0T5</accession>
<dbReference type="InterPro" id="IPR027408">
    <property type="entry name" value="PNPase/RNase_PH_dom_sf"/>
</dbReference>
<comment type="subcellular location">
    <subcellularLocation>
        <location evidence="1">Cytoplasm</location>
    </subcellularLocation>
    <subcellularLocation>
        <location evidence="2">Nucleus</location>
        <location evidence="2">Nucleolus</location>
    </subcellularLocation>
</comment>
<feature type="compositionally biased region" description="Acidic residues" evidence="11">
    <location>
        <begin position="398"/>
        <end position="407"/>
    </location>
</feature>
<evidence type="ECO:0000259" key="13">
    <source>
        <dbReference type="Pfam" id="PF03725"/>
    </source>
</evidence>
<dbReference type="PANTHER" id="PTHR11097:SF14">
    <property type="entry name" value="EXOSOME COMPLEX COMPONENT RRP45"/>
    <property type="match status" value="1"/>
</dbReference>
<keyword evidence="6" id="KW-0698">rRNA processing</keyword>
<dbReference type="CDD" id="cd11368">
    <property type="entry name" value="RNase_PH_RRP45"/>
    <property type="match status" value="1"/>
</dbReference>
<protein>
    <recommendedName>
        <fullName evidence="4">Exosome complex component RRP45</fullName>
    </recommendedName>
    <alternativeName>
        <fullName evidence="10">Exosome component 9</fullName>
    </alternativeName>
</protein>
<keyword evidence="7" id="KW-0271">Exosome</keyword>
<dbReference type="GO" id="GO:0071035">
    <property type="term" value="P:nuclear polyadenylation-dependent rRNA catabolic process"/>
    <property type="evidence" value="ECO:0007669"/>
    <property type="project" value="TreeGrafter"/>
</dbReference>